<evidence type="ECO:0000256" key="3">
    <source>
        <dbReference type="ARBA" id="ARBA00022842"/>
    </source>
</evidence>
<reference evidence="7" key="1">
    <citation type="submission" date="2020-05" db="EMBL/GenBank/DDBJ databases">
        <title>WGS assembly of Panicum virgatum.</title>
        <authorList>
            <person name="Lovell J.T."/>
            <person name="Jenkins J."/>
            <person name="Shu S."/>
            <person name="Juenger T.E."/>
            <person name="Schmutz J."/>
        </authorList>
    </citation>
    <scope>NUCLEOTIDE SEQUENCE</scope>
    <source>
        <strain evidence="7">AP13</strain>
    </source>
</reference>
<dbReference type="GO" id="GO:0010333">
    <property type="term" value="F:terpene synthase activity"/>
    <property type="evidence" value="ECO:0007669"/>
    <property type="project" value="InterPro"/>
</dbReference>
<evidence type="ECO:0000259" key="5">
    <source>
        <dbReference type="Pfam" id="PF01397"/>
    </source>
</evidence>
<keyword evidence="4" id="KW-0456">Lyase</keyword>
<dbReference type="InterPro" id="IPR008930">
    <property type="entry name" value="Terpenoid_cyclase/PrenylTrfase"/>
</dbReference>
<keyword evidence="2" id="KW-0479">Metal-binding</keyword>
<evidence type="ECO:0000256" key="2">
    <source>
        <dbReference type="ARBA" id="ARBA00022723"/>
    </source>
</evidence>
<dbReference type="Pfam" id="PF01397">
    <property type="entry name" value="Terpene_synth"/>
    <property type="match status" value="1"/>
</dbReference>
<dbReference type="SUPFAM" id="SSF48239">
    <property type="entry name" value="Terpenoid cyclases/Protein prenyltransferases"/>
    <property type="match status" value="1"/>
</dbReference>
<dbReference type="InterPro" id="IPR008949">
    <property type="entry name" value="Isoprenoid_synthase_dom_sf"/>
</dbReference>
<gene>
    <name evidence="7" type="ORF">PVAP13_1NG048300</name>
</gene>
<dbReference type="EMBL" id="CM029038">
    <property type="protein sequence ID" value="KAG2648131.1"/>
    <property type="molecule type" value="Genomic_DNA"/>
</dbReference>
<evidence type="ECO:0000313" key="7">
    <source>
        <dbReference type="EMBL" id="KAG2648131.1"/>
    </source>
</evidence>
<organism evidence="7 8">
    <name type="scientific">Panicum virgatum</name>
    <name type="common">Blackwell switchgrass</name>
    <dbReference type="NCBI Taxonomy" id="38727"/>
    <lineage>
        <taxon>Eukaryota</taxon>
        <taxon>Viridiplantae</taxon>
        <taxon>Streptophyta</taxon>
        <taxon>Embryophyta</taxon>
        <taxon>Tracheophyta</taxon>
        <taxon>Spermatophyta</taxon>
        <taxon>Magnoliopsida</taxon>
        <taxon>Liliopsida</taxon>
        <taxon>Poales</taxon>
        <taxon>Poaceae</taxon>
        <taxon>PACMAD clade</taxon>
        <taxon>Panicoideae</taxon>
        <taxon>Panicodae</taxon>
        <taxon>Paniceae</taxon>
        <taxon>Panicinae</taxon>
        <taxon>Panicum</taxon>
        <taxon>Panicum sect. Hiantes</taxon>
    </lineage>
</organism>
<dbReference type="GO" id="GO:0000287">
    <property type="term" value="F:magnesium ion binding"/>
    <property type="evidence" value="ECO:0007669"/>
    <property type="project" value="InterPro"/>
</dbReference>
<dbReference type="PANTHER" id="PTHR31225">
    <property type="entry name" value="OS04G0344100 PROTEIN-RELATED"/>
    <property type="match status" value="1"/>
</dbReference>
<feature type="domain" description="Terpene synthase metal-binding" evidence="6">
    <location>
        <begin position="255"/>
        <end position="495"/>
    </location>
</feature>
<evidence type="ECO:0000256" key="1">
    <source>
        <dbReference type="ARBA" id="ARBA00001946"/>
    </source>
</evidence>
<name>A0A8T0WF06_PANVG</name>
<dbReference type="Proteomes" id="UP000823388">
    <property type="component" value="Chromosome 1N"/>
</dbReference>
<dbReference type="InterPro" id="IPR005630">
    <property type="entry name" value="Terpene_synthase_metal-bd"/>
</dbReference>
<proteinExistence type="predicted"/>
<dbReference type="PANTHER" id="PTHR31225:SF0">
    <property type="entry name" value="S-(+)-LINALOOL SYNTHASE, CHLOROPLASTIC"/>
    <property type="match status" value="1"/>
</dbReference>
<keyword evidence="3" id="KW-0460">Magnesium</keyword>
<dbReference type="GO" id="GO:0016114">
    <property type="term" value="P:terpenoid biosynthetic process"/>
    <property type="evidence" value="ECO:0007669"/>
    <property type="project" value="InterPro"/>
</dbReference>
<comment type="caution">
    <text evidence="7">The sequence shown here is derived from an EMBL/GenBank/DDBJ whole genome shotgun (WGS) entry which is preliminary data.</text>
</comment>
<dbReference type="InterPro" id="IPR036965">
    <property type="entry name" value="Terpene_synth_N_sf"/>
</dbReference>
<feature type="domain" description="Terpene synthase N-terminal" evidence="5">
    <location>
        <begin position="62"/>
        <end position="197"/>
    </location>
</feature>
<dbReference type="Gene3D" id="1.50.10.130">
    <property type="entry name" value="Terpene synthase, N-terminal domain"/>
    <property type="match status" value="1"/>
</dbReference>
<dbReference type="InterPro" id="IPR050148">
    <property type="entry name" value="Terpene_synthase-like"/>
</dbReference>
<dbReference type="AlphaFoldDB" id="A0A8T0WF06"/>
<dbReference type="InterPro" id="IPR001906">
    <property type="entry name" value="Terpene_synth_N"/>
</dbReference>
<dbReference type="SUPFAM" id="SSF48576">
    <property type="entry name" value="Terpenoid synthases"/>
    <property type="match status" value="1"/>
</dbReference>
<protein>
    <submittedName>
        <fullName evidence="7">Uncharacterized protein</fullName>
    </submittedName>
</protein>
<evidence type="ECO:0000313" key="8">
    <source>
        <dbReference type="Proteomes" id="UP000823388"/>
    </source>
</evidence>
<accession>A0A8T0WF06</accession>
<dbReference type="Gene3D" id="1.10.600.10">
    <property type="entry name" value="Farnesyl Diphosphate Synthase"/>
    <property type="match status" value="1"/>
</dbReference>
<dbReference type="Pfam" id="PF03936">
    <property type="entry name" value="Terpene_synth_C"/>
    <property type="match status" value="1"/>
</dbReference>
<evidence type="ECO:0000256" key="4">
    <source>
        <dbReference type="ARBA" id="ARBA00023239"/>
    </source>
</evidence>
<comment type="cofactor">
    <cofactor evidence="1">
        <name>Mg(2+)</name>
        <dbReference type="ChEBI" id="CHEBI:18420"/>
    </cofactor>
</comment>
<keyword evidence="8" id="KW-1185">Reference proteome</keyword>
<sequence length="501" mass="56478">MAATPARTFSMPSVEPLLRSASPAATRNGRPRGRSIIPWAAAASNTLLPSNFDSLQHQILQQRRESGREMMATIDNLKRLCIDHYFEEEIQSAMGACMHLIHSDDLFDATLAFRLMREAGHDVSADDVLRRFTDGNGEFTLALSKDVRGLLSLHDMSHLDMGVETSLHKAKEFSSKHLASAIRHLEPGLARYVRQSLDHPYHLNLMQYKARHHLSYLQSLPTRNIAMEELAIAEFQLNKLQHQQEMQEIKRWWMDLGLAQEIPVARDQVLKWYMWPMSILQGSSLSRNRIEITKIISLVYVVDDIFDLVGTLEELSLLTKAIKMWNTAAPDSLPSCMRSCYDALYTITNEIADMAQKEHGFNPVNHLRKAWAVLFDGFMAESKWLATKQRAPGAEDYLRNGVVTSGVPLIFAHLFYLLGQDHVASTNEDAAKPLSDDIPPAISCLAKILRLWDDLGSAKDEAQEGLDGSYRDLYLMENPSCTPADAEEYMRRLIKGVGGAQ</sequence>
<evidence type="ECO:0000259" key="6">
    <source>
        <dbReference type="Pfam" id="PF03936"/>
    </source>
</evidence>